<dbReference type="RefSeq" id="WP_218099491.1">
    <property type="nucleotide sequence ID" value="NZ_CAJVCE010000008.1"/>
</dbReference>
<dbReference type="EMBL" id="CAJVCE010000008">
    <property type="protein sequence ID" value="CAG7644169.1"/>
    <property type="molecule type" value="Genomic_DNA"/>
</dbReference>
<dbReference type="InterPro" id="IPR007157">
    <property type="entry name" value="PspA_VIPP1"/>
</dbReference>
<dbReference type="Proteomes" id="UP000730618">
    <property type="component" value="Unassembled WGS sequence"/>
</dbReference>
<comment type="similarity">
    <text evidence="1">Belongs to the PspA/Vipp/IM30 family.</text>
</comment>
<evidence type="ECO:0000313" key="3">
    <source>
        <dbReference type="EMBL" id="CAG7644169.1"/>
    </source>
</evidence>
<keyword evidence="2" id="KW-0175">Coiled coil</keyword>
<protein>
    <submittedName>
        <fullName evidence="3">Phage shock protein A</fullName>
    </submittedName>
</protein>
<evidence type="ECO:0000256" key="1">
    <source>
        <dbReference type="ARBA" id="ARBA00043985"/>
    </source>
</evidence>
<sequence>MGILSRFRDIMVSNVNALLDKAEDPEKTIGDYMRSLNSDLGKVKAETASVLAEERRAKRTLDECAAEIKKLRRYAEKAVETGNEDDAGKFLEKAAALAAKEAPLQAAYDLASSNAASMRQMQEKLVSDIGELEARYAELKGKMAATKVQQRLNRIGSPLGGINDSVFAELEEKVESTYNEAMAITELRAGAKGNLDEELAKLDIDTKKNTEDATAVIKENMKKKE</sequence>
<dbReference type="PANTHER" id="PTHR31088">
    <property type="entry name" value="MEMBRANE-ASSOCIATED PROTEIN VIPP1, CHLOROPLASTIC"/>
    <property type="match status" value="1"/>
</dbReference>
<feature type="coiled-coil region" evidence="2">
    <location>
        <begin position="122"/>
        <end position="149"/>
    </location>
</feature>
<comment type="caution">
    <text evidence="3">The sequence shown here is derived from an EMBL/GenBank/DDBJ whole genome shotgun (WGS) entry which is preliminary data.</text>
</comment>
<proteinExistence type="inferred from homology"/>
<dbReference type="PANTHER" id="PTHR31088:SF6">
    <property type="entry name" value="PHAGE SHOCK PROTEIN A"/>
    <property type="match status" value="1"/>
</dbReference>
<organism evidence="3 4">
    <name type="scientific">Paenibacillus allorhizosphaerae</name>
    <dbReference type="NCBI Taxonomy" id="2849866"/>
    <lineage>
        <taxon>Bacteria</taxon>
        <taxon>Bacillati</taxon>
        <taxon>Bacillota</taxon>
        <taxon>Bacilli</taxon>
        <taxon>Bacillales</taxon>
        <taxon>Paenibacillaceae</taxon>
        <taxon>Paenibacillus</taxon>
    </lineage>
</organism>
<evidence type="ECO:0000256" key="2">
    <source>
        <dbReference type="SAM" id="Coils"/>
    </source>
</evidence>
<reference evidence="3 4" key="1">
    <citation type="submission" date="2021-06" db="EMBL/GenBank/DDBJ databases">
        <authorList>
            <person name="Criscuolo A."/>
        </authorList>
    </citation>
    <scope>NUCLEOTIDE SEQUENCE [LARGE SCALE GENOMIC DNA]</scope>
    <source>
        <strain evidence="4">CIP 111802</strain>
    </source>
</reference>
<dbReference type="Pfam" id="PF04012">
    <property type="entry name" value="PspA_IM30"/>
    <property type="match status" value="1"/>
</dbReference>
<keyword evidence="4" id="KW-1185">Reference proteome</keyword>
<accession>A0ABM8VIM9</accession>
<gene>
    <name evidence="3" type="primary">ydjF_2</name>
    <name evidence="3" type="ORF">PAECIP111802_03171</name>
</gene>
<name>A0ABM8VIM9_9BACL</name>
<evidence type="ECO:0000313" key="4">
    <source>
        <dbReference type="Proteomes" id="UP000730618"/>
    </source>
</evidence>